<evidence type="ECO:0000313" key="2">
    <source>
        <dbReference type="Proteomes" id="UP000595448"/>
    </source>
</evidence>
<dbReference type="Proteomes" id="UP000595448">
    <property type="component" value="Chromosome"/>
</dbReference>
<organism evidence="1 2">
    <name type="scientific">Brevundimonas vitisensis</name>
    <dbReference type="NCBI Taxonomy" id="2800818"/>
    <lineage>
        <taxon>Bacteria</taxon>
        <taxon>Pseudomonadati</taxon>
        <taxon>Pseudomonadota</taxon>
        <taxon>Alphaproteobacteria</taxon>
        <taxon>Caulobacterales</taxon>
        <taxon>Caulobacteraceae</taxon>
        <taxon>Brevundimonas</taxon>
    </lineage>
</organism>
<accession>A0ABX7BJM0</accession>
<gene>
    <name evidence="1" type="ORF">JIP62_10435</name>
</gene>
<dbReference type="RefSeq" id="WP_201102125.1">
    <property type="nucleotide sequence ID" value="NZ_CP067977.1"/>
</dbReference>
<dbReference type="EMBL" id="CP067977">
    <property type="protein sequence ID" value="QQQ17749.1"/>
    <property type="molecule type" value="Genomic_DNA"/>
</dbReference>
<protein>
    <submittedName>
        <fullName evidence="1">Uncharacterized protein</fullName>
    </submittedName>
</protein>
<evidence type="ECO:0000313" key="1">
    <source>
        <dbReference type="EMBL" id="QQQ17749.1"/>
    </source>
</evidence>
<keyword evidence="2" id="KW-1185">Reference proteome</keyword>
<name>A0ABX7BJM0_9CAUL</name>
<proteinExistence type="predicted"/>
<sequence length="193" mass="20053">MSQLLILRQAVIDAIKAALPTFGVEGHLGRFAPADLSRFLTTAPAIRVAILGLGKGEIVSDEGAAPFWDGEVRLAVYVVTRDAGARLTRDAAAMAAVETIVLLAAGSSWGLDFAFPAGAADGQNLFSDETLSKGVALWGINVPQRVQLWPAEGEPDGPLSAMFVGIDPETGAAHEDAYIGPIDGVTVTVIGDE</sequence>
<reference evidence="1 2" key="1">
    <citation type="submission" date="2021-01" db="EMBL/GenBank/DDBJ databases">
        <title>Brevundimonas vitis sp. nov., an bacterium isolated from grape (Vitis vinifera).</title>
        <authorList>
            <person name="Jiang L."/>
            <person name="Lee J."/>
        </authorList>
    </citation>
    <scope>NUCLEOTIDE SEQUENCE [LARGE SCALE GENOMIC DNA]</scope>
    <source>
        <strain evidence="1 2">GRTSA-9</strain>
    </source>
</reference>